<keyword evidence="3" id="KW-1185">Reference proteome</keyword>
<dbReference type="AlphaFoldDB" id="A0A6G1GPL4"/>
<gene>
    <name evidence="2" type="ORF">K402DRAFT_188342</name>
</gene>
<evidence type="ECO:0000256" key="1">
    <source>
        <dbReference type="SAM" id="MobiDB-lite"/>
    </source>
</evidence>
<name>A0A6G1GPL4_9PEZI</name>
<evidence type="ECO:0000313" key="2">
    <source>
        <dbReference type="EMBL" id="KAF1982697.1"/>
    </source>
</evidence>
<reference evidence="2" key="1">
    <citation type="journal article" date="2020" name="Stud. Mycol.">
        <title>101 Dothideomycetes genomes: a test case for predicting lifestyles and emergence of pathogens.</title>
        <authorList>
            <person name="Haridas S."/>
            <person name="Albert R."/>
            <person name="Binder M."/>
            <person name="Bloem J."/>
            <person name="Labutti K."/>
            <person name="Salamov A."/>
            <person name="Andreopoulos B."/>
            <person name="Baker S."/>
            <person name="Barry K."/>
            <person name="Bills G."/>
            <person name="Bluhm B."/>
            <person name="Cannon C."/>
            <person name="Castanera R."/>
            <person name="Culley D."/>
            <person name="Daum C."/>
            <person name="Ezra D."/>
            <person name="Gonzalez J."/>
            <person name="Henrissat B."/>
            <person name="Kuo A."/>
            <person name="Liang C."/>
            <person name="Lipzen A."/>
            <person name="Lutzoni F."/>
            <person name="Magnuson J."/>
            <person name="Mondo S."/>
            <person name="Nolan M."/>
            <person name="Ohm R."/>
            <person name="Pangilinan J."/>
            <person name="Park H.-J."/>
            <person name="Ramirez L."/>
            <person name="Alfaro M."/>
            <person name="Sun H."/>
            <person name="Tritt A."/>
            <person name="Yoshinaga Y."/>
            <person name="Zwiers L.-H."/>
            <person name="Turgeon B."/>
            <person name="Goodwin S."/>
            <person name="Spatafora J."/>
            <person name="Crous P."/>
            <person name="Grigoriev I."/>
        </authorList>
    </citation>
    <scope>NUCLEOTIDE SEQUENCE</scope>
    <source>
        <strain evidence="2">CBS 113979</strain>
    </source>
</reference>
<dbReference type="EMBL" id="ML977181">
    <property type="protein sequence ID" value="KAF1982697.1"/>
    <property type="molecule type" value="Genomic_DNA"/>
</dbReference>
<feature type="region of interest" description="Disordered" evidence="1">
    <location>
        <begin position="28"/>
        <end position="73"/>
    </location>
</feature>
<protein>
    <submittedName>
        <fullName evidence="2">Uncharacterized protein</fullName>
    </submittedName>
</protein>
<organism evidence="2 3">
    <name type="scientific">Aulographum hederae CBS 113979</name>
    <dbReference type="NCBI Taxonomy" id="1176131"/>
    <lineage>
        <taxon>Eukaryota</taxon>
        <taxon>Fungi</taxon>
        <taxon>Dikarya</taxon>
        <taxon>Ascomycota</taxon>
        <taxon>Pezizomycotina</taxon>
        <taxon>Dothideomycetes</taxon>
        <taxon>Pleosporomycetidae</taxon>
        <taxon>Aulographales</taxon>
        <taxon>Aulographaceae</taxon>
    </lineage>
</organism>
<proteinExistence type="predicted"/>
<dbReference type="Proteomes" id="UP000800041">
    <property type="component" value="Unassembled WGS sequence"/>
</dbReference>
<accession>A0A6G1GPL4</accession>
<sequence>MITIEDEDKRLAEAAKQALKRARNLAVQEKADAKKQAQTERQEAQRIRAEEKAQRSRDFQEQKAANAASRQLRNEDKTARAGLGLRVIAREIAWLQKLWRPVRILVLKIVEMREVLRENVLGGSYASPFDFVSPKISPSFSHALFLSAYQFS</sequence>
<feature type="compositionally biased region" description="Basic and acidic residues" evidence="1">
    <location>
        <begin position="29"/>
        <end position="61"/>
    </location>
</feature>
<evidence type="ECO:0000313" key="3">
    <source>
        <dbReference type="Proteomes" id="UP000800041"/>
    </source>
</evidence>